<keyword evidence="10" id="KW-1015">Disulfide bond</keyword>
<evidence type="ECO:0000256" key="4">
    <source>
        <dbReference type="ARBA" id="ARBA00022692"/>
    </source>
</evidence>
<evidence type="ECO:0000256" key="12">
    <source>
        <dbReference type="ARBA" id="ARBA00023319"/>
    </source>
</evidence>
<keyword evidence="11" id="KW-0325">Glycoprotein</keyword>
<proteinExistence type="inferred from homology"/>
<evidence type="ECO:0000256" key="1">
    <source>
        <dbReference type="ARBA" id="ARBA00004251"/>
    </source>
</evidence>
<dbReference type="InterPro" id="IPR007110">
    <property type="entry name" value="Ig-like_dom"/>
</dbReference>
<feature type="compositionally biased region" description="Basic and acidic residues" evidence="16">
    <location>
        <begin position="466"/>
        <end position="475"/>
    </location>
</feature>
<keyword evidence="12" id="KW-0393">Immunoglobulin domain</keyword>
<evidence type="ECO:0000256" key="6">
    <source>
        <dbReference type="ARBA" id="ARBA00022737"/>
    </source>
</evidence>
<dbReference type="PROSITE" id="PS50835">
    <property type="entry name" value="IG_LIKE"/>
    <property type="match status" value="3"/>
</dbReference>
<feature type="domain" description="Ig-like" evidence="19">
    <location>
        <begin position="141"/>
        <end position="227"/>
    </location>
</feature>
<gene>
    <name evidence="21" type="primary">NECTIN4</name>
</gene>
<dbReference type="SMART" id="SM00409">
    <property type="entry name" value="IG"/>
    <property type="match status" value="2"/>
</dbReference>
<dbReference type="AlphaFoldDB" id="A0A6P7WYJ2"/>
<keyword evidence="7" id="KW-0130">Cell adhesion</keyword>
<evidence type="ECO:0000256" key="9">
    <source>
        <dbReference type="ARBA" id="ARBA00023136"/>
    </source>
</evidence>
<feature type="chain" id="PRO_5027981605" description="Nectin-4" evidence="18">
    <location>
        <begin position="23"/>
        <end position="526"/>
    </location>
</feature>
<dbReference type="Pfam" id="PF08205">
    <property type="entry name" value="C2-set_2"/>
    <property type="match status" value="1"/>
</dbReference>
<dbReference type="Pfam" id="PF07686">
    <property type="entry name" value="V-set"/>
    <property type="match status" value="1"/>
</dbReference>
<dbReference type="InterPro" id="IPR003599">
    <property type="entry name" value="Ig_sub"/>
</dbReference>
<dbReference type="SMART" id="SM00408">
    <property type="entry name" value="IGc2"/>
    <property type="match status" value="2"/>
</dbReference>
<dbReference type="InterPro" id="IPR013783">
    <property type="entry name" value="Ig-like_fold"/>
</dbReference>
<keyword evidence="8 17" id="KW-1133">Transmembrane helix</keyword>
<evidence type="ECO:0000256" key="16">
    <source>
        <dbReference type="SAM" id="MobiDB-lite"/>
    </source>
</evidence>
<evidence type="ECO:0000313" key="21">
    <source>
        <dbReference type="RefSeq" id="XP_030043365.1"/>
    </source>
</evidence>
<dbReference type="OrthoDB" id="8872282at2759"/>
<dbReference type="InterPro" id="IPR013162">
    <property type="entry name" value="CD80_C2-set"/>
</dbReference>
<dbReference type="PANTHER" id="PTHR23277">
    <property type="entry name" value="NECTIN-RELATED"/>
    <property type="match status" value="1"/>
</dbReference>
<dbReference type="GO" id="GO:0005886">
    <property type="term" value="C:plasma membrane"/>
    <property type="evidence" value="ECO:0007669"/>
    <property type="project" value="UniProtKB-SubCell"/>
</dbReference>
<feature type="signal peptide" evidence="18">
    <location>
        <begin position="1"/>
        <end position="22"/>
    </location>
</feature>
<feature type="region of interest" description="Disordered" evidence="16">
    <location>
        <begin position="458"/>
        <end position="489"/>
    </location>
</feature>
<dbReference type="GO" id="GO:0007157">
    <property type="term" value="P:heterophilic cell-cell adhesion via plasma membrane cell adhesion molecules"/>
    <property type="evidence" value="ECO:0007669"/>
    <property type="project" value="TreeGrafter"/>
</dbReference>
<evidence type="ECO:0000256" key="3">
    <source>
        <dbReference type="ARBA" id="ARBA00022475"/>
    </source>
</evidence>
<keyword evidence="20" id="KW-1185">Reference proteome</keyword>
<dbReference type="GO" id="GO:0007156">
    <property type="term" value="P:homophilic cell adhesion via plasma membrane adhesion molecules"/>
    <property type="evidence" value="ECO:0007669"/>
    <property type="project" value="TreeGrafter"/>
</dbReference>
<dbReference type="FunCoup" id="A0A6P7WYJ2">
    <property type="interactions" value="173"/>
</dbReference>
<keyword evidence="6" id="KW-0677">Repeat</keyword>
<dbReference type="CTD" id="81607"/>
<dbReference type="Gene3D" id="2.60.40.10">
    <property type="entry name" value="Immunoglobulins"/>
    <property type="match status" value="3"/>
</dbReference>
<feature type="transmembrane region" description="Helical" evidence="17">
    <location>
        <begin position="331"/>
        <end position="357"/>
    </location>
</feature>
<evidence type="ECO:0000256" key="17">
    <source>
        <dbReference type="SAM" id="Phobius"/>
    </source>
</evidence>
<dbReference type="KEGG" id="muo:115457851"/>
<reference evidence="21" key="1">
    <citation type="submission" date="2025-08" db="UniProtKB">
        <authorList>
            <consortium name="RefSeq"/>
        </authorList>
    </citation>
    <scope>IDENTIFICATION</scope>
</reference>
<dbReference type="Pfam" id="PF13927">
    <property type="entry name" value="Ig_3"/>
    <property type="match status" value="1"/>
</dbReference>
<keyword evidence="5 18" id="KW-0732">Signal</keyword>
<dbReference type="InterPro" id="IPR013106">
    <property type="entry name" value="Ig_V-set"/>
</dbReference>
<keyword evidence="3" id="KW-1003">Cell membrane</keyword>
<dbReference type="InterPro" id="IPR051427">
    <property type="entry name" value="Nectin/Nectin-like"/>
</dbReference>
<organism evidence="20 21">
    <name type="scientific">Microcaecilia unicolor</name>
    <dbReference type="NCBI Taxonomy" id="1415580"/>
    <lineage>
        <taxon>Eukaryota</taxon>
        <taxon>Metazoa</taxon>
        <taxon>Chordata</taxon>
        <taxon>Craniata</taxon>
        <taxon>Vertebrata</taxon>
        <taxon>Euteleostomi</taxon>
        <taxon>Amphibia</taxon>
        <taxon>Gymnophiona</taxon>
        <taxon>Siphonopidae</taxon>
        <taxon>Microcaecilia</taxon>
    </lineage>
</organism>
<evidence type="ECO:0000256" key="5">
    <source>
        <dbReference type="ARBA" id="ARBA00022729"/>
    </source>
</evidence>
<evidence type="ECO:0000256" key="18">
    <source>
        <dbReference type="SAM" id="SignalP"/>
    </source>
</evidence>
<dbReference type="RefSeq" id="XP_030043365.1">
    <property type="nucleotide sequence ID" value="XM_030187505.1"/>
</dbReference>
<dbReference type="PANTHER" id="PTHR23277:SF11">
    <property type="entry name" value="NECTIN-4"/>
    <property type="match status" value="1"/>
</dbReference>
<dbReference type="GO" id="GO:0005912">
    <property type="term" value="C:adherens junction"/>
    <property type="evidence" value="ECO:0007669"/>
    <property type="project" value="TreeGrafter"/>
</dbReference>
<dbReference type="InterPro" id="IPR036179">
    <property type="entry name" value="Ig-like_dom_sf"/>
</dbReference>
<dbReference type="FunFam" id="2.60.40.10:FF:000560">
    <property type="entry name" value="Nectin cell adhesion molecule 4"/>
    <property type="match status" value="1"/>
</dbReference>
<keyword evidence="4 17" id="KW-0812">Transmembrane</keyword>
<keyword evidence="9 17" id="KW-0472">Membrane</keyword>
<evidence type="ECO:0000256" key="14">
    <source>
        <dbReference type="ARBA" id="ARBA00082569"/>
    </source>
</evidence>
<protein>
    <recommendedName>
        <fullName evidence="13">Nectin-4</fullName>
    </recommendedName>
    <alternativeName>
        <fullName evidence="14">Nectin cell adhesion molecule 4</fullName>
    </alternativeName>
    <alternativeName>
        <fullName evidence="15">Poliovirus receptor-related protein 4</fullName>
    </alternativeName>
</protein>
<name>A0A6P7WYJ2_9AMPH</name>
<sequence>MMGDLCARFLLLLLGFLGCTAGIVEMPQEVSAVLGKDILLPCYYRVQSVEKVTQVAWSRGSSSSRQNMDVATLNPNYGQHIFPQYEGRVKQMASMDLTNASIMLKNAVQADEGTYKCRVNTFPAGSFEDSLRLTVLVPPLPSLNPVSPLVEGQGRTMAASCTAEGNPIPTLTWETEVKGTNVTRTSAHSRSASITSEFYLEPSRDMNKKTLTCVVSHPGLYQEKRVQHILEVQYLSDVSIRGHEDGWYEGREGGTVKCFSEGIPAPKYSWSRVNGSLPRGVKIDGDTLIFLEPLTQEDAGVYVCRATNDVTSRHSSVHLNIAEGEPPKLNLVSISIIAVAVVTIVLLTIVVVAMILVNRYHKRKTKRLSEKIEELSTLSRECSRRGLSSNTASADIKAQMEEGIQLQSGNYPDSLRDASISSIMGEEADRRSYSTLTTVREIETQTELFTSAAPAEVVKEEEEGPELLRADKEQKEEDEEEKERGGLIENQPFIKQAMTHFYKENGTLRAKPSTNGIYINGRGHLV</sequence>
<evidence type="ECO:0000256" key="10">
    <source>
        <dbReference type="ARBA" id="ARBA00023157"/>
    </source>
</evidence>
<accession>A0A6P7WYJ2</accession>
<evidence type="ECO:0000256" key="8">
    <source>
        <dbReference type="ARBA" id="ARBA00022989"/>
    </source>
</evidence>
<evidence type="ECO:0000256" key="11">
    <source>
        <dbReference type="ARBA" id="ARBA00023180"/>
    </source>
</evidence>
<evidence type="ECO:0000259" key="19">
    <source>
        <dbReference type="PROSITE" id="PS50835"/>
    </source>
</evidence>
<dbReference type="InterPro" id="IPR003598">
    <property type="entry name" value="Ig_sub2"/>
</dbReference>
<evidence type="ECO:0000256" key="2">
    <source>
        <dbReference type="ARBA" id="ARBA00007810"/>
    </source>
</evidence>
<evidence type="ECO:0000256" key="15">
    <source>
        <dbReference type="ARBA" id="ARBA00083947"/>
    </source>
</evidence>
<dbReference type="Proteomes" id="UP000515156">
    <property type="component" value="Chromosome 14"/>
</dbReference>
<evidence type="ECO:0000256" key="13">
    <source>
        <dbReference type="ARBA" id="ARBA00069653"/>
    </source>
</evidence>
<feature type="domain" description="Ig-like" evidence="19">
    <location>
        <begin position="21"/>
        <end position="134"/>
    </location>
</feature>
<dbReference type="InParanoid" id="A0A6P7WYJ2"/>
<evidence type="ECO:0000256" key="7">
    <source>
        <dbReference type="ARBA" id="ARBA00022889"/>
    </source>
</evidence>
<evidence type="ECO:0000313" key="20">
    <source>
        <dbReference type="Proteomes" id="UP000515156"/>
    </source>
</evidence>
<dbReference type="SUPFAM" id="SSF48726">
    <property type="entry name" value="Immunoglobulin"/>
    <property type="match status" value="2"/>
</dbReference>
<dbReference type="GeneID" id="115457851"/>
<comment type="similarity">
    <text evidence="2">Belongs to the nectin family.</text>
</comment>
<comment type="subcellular location">
    <subcellularLocation>
        <location evidence="1">Cell membrane</location>
        <topology evidence="1">Single-pass type I membrane protein</topology>
    </subcellularLocation>
</comment>
<dbReference type="CDD" id="cd00096">
    <property type="entry name" value="Ig"/>
    <property type="match status" value="1"/>
</dbReference>
<feature type="domain" description="Ig-like" evidence="19">
    <location>
        <begin position="249"/>
        <end position="320"/>
    </location>
</feature>